<organism evidence="2 3">
    <name type="scientific">Conexibacter arvalis</name>
    <dbReference type="NCBI Taxonomy" id="912552"/>
    <lineage>
        <taxon>Bacteria</taxon>
        <taxon>Bacillati</taxon>
        <taxon>Actinomycetota</taxon>
        <taxon>Thermoleophilia</taxon>
        <taxon>Solirubrobacterales</taxon>
        <taxon>Conexibacteraceae</taxon>
        <taxon>Conexibacter</taxon>
    </lineage>
</organism>
<dbReference type="InterPro" id="IPR016181">
    <property type="entry name" value="Acyl_CoA_acyltransferase"/>
</dbReference>
<dbReference type="EMBL" id="JACHNU010000003">
    <property type="protein sequence ID" value="MBB4663112.1"/>
    <property type="molecule type" value="Genomic_DNA"/>
</dbReference>
<evidence type="ECO:0000313" key="2">
    <source>
        <dbReference type="EMBL" id="MBB4663112.1"/>
    </source>
</evidence>
<protein>
    <submittedName>
        <fullName evidence="2">RimJ/RimL family protein N-acetyltransferase</fullName>
    </submittedName>
</protein>
<dbReference type="AlphaFoldDB" id="A0A840IE88"/>
<dbReference type="GO" id="GO:0016747">
    <property type="term" value="F:acyltransferase activity, transferring groups other than amino-acyl groups"/>
    <property type="evidence" value="ECO:0007669"/>
    <property type="project" value="InterPro"/>
</dbReference>
<dbReference type="InterPro" id="IPR000182">
    <property type="entry name" value="GNAT_dom"/>
</dbReference>
<dbReference type="InterPro" id="IPR051531">
    <property type="entry name" value="N-acetyltransferase"/>
</dbReference>
<dbReference type="Pfam" id="PF13302">
    <property type="entry name" value="Acetyltransf_3"/>
    <property type="match status" value="1"/>
</dbReference>
<dbReference type="RefSeq" id="WP_183342840.1">
    <property type="nucleotide sequence ID" value="NZ_JACHNU010000003.1"/>
</dbReference>
<dbReference type="Proteomes" id="UP000585272">
    <property type="component" value="Unassembled WGS sequence"/>
</dbReference>
<feature type="domain" description="N-acetyltransferase" evidence="1">
    <location>
        <begin position="14"/>
        <end position="174"/>
    </location>
</feature>
<comment type="caution">
    <text evidence="2">The sequence shown here is derived from an EMBL/GenBank/DDBJ whole genome shotgun (WGS) entry which is preliminary data.</text>
</comment>
<reference evidence="2 3" key="1">
    <citation type="submission" date="2020-08" db="EMBL/GenBank/DDBJ databases">
        <title>Genomic Encyclopedia of Archaeal and Bacterial Type Strains, Phase II (KMG-II): from individual species to whole genera.</title>
        <authorList>
            <person name="Goeker M."/>
        </authorList>
    </citation>
    <scope>NUCLEOTIDE SEQUENCE [LARGE SCALE GENOMIC DNA]</scope>
    <source>
        <strain evidence="2 3">DSM 23288</strain>
    </source>
</reference>
<keyword evidence="3" id="KW-1185">Reference proteome</keyword>
<evidence type="ECO:0000313" key="3">
    <source>
        <dbReference type="Proteomes" id="UP000585272"/>
    </source>
</evidence>
<dbReference type="PANTHER" id="PTHR43792">
    <property type="entry name" value="GNAT FAMILY, PUTATIVE (AFU_ORTHOLOGUE AFUA_3G00765)-RELATED-RELATED"/>
    <property type="match status" value="1"/>
</dbReference>
<sequence>MLDSALLPLANSRVRLRALRLDDATAFAEGTDDPDVRAYGHLPESEYTPESVKTMIERDARPGLERGDLAVLAIADADTDQFTGSLVLFDVTEPSAEVGFWLHPRHRGSGMAAAALDLAARFARDSGLTRLTARTTEDNVASQNVLARADFARTGAGSDIAPSGARIRLLHYARSIDTVS</sequence>
<keyword evidence="2" id="KW-0808">Transferase</keyword>
<proteinExistence type="predicted"/>
<accession>A0A840IE88</accession>
<gene>
    <name evidence="2" type="ORF">BDZ31_002701</name>
</gene>
<evidence type="ECO:0000259" key="1">
    <source>
        <dbReference type="PROSITE" id="PS51186"/>
    </source>
</evidence>
<dbReference type="Gene3D" id="3.40.630.30">
    <property type="match status" value="1"/>
</dbReference>
<dbReference type="SUPFAM" id="SSF55729">
    <property type="entry name" value="Acyl-CoA N-acyltransferases (Nat)"/>
    <property type="match status" value="1"/>
</dbReference>
<dbReference type="PROSITE" id="PS51186">
    <property type="entry name" value="GNAT"/>
    <property type="match status" value="1"/>
</dbReference>
<name>A0A840IE88_9ACTN</name>